<keyword evidence="1 2" id="KW-0129">CBS domain</keyword>
<dbReference type="InterPro" id="IPR046342">
    <property type="entry name" value="CBS_dom_sf"/>
</dbReference>
<keyword evidence="5" id="KW-1185">Reference proteome</keyword>
<evidence type="ECO:0000256" key="2">
    <source>
        <dbReference type="PROSITE-ProRule" id="PRU00703"/>
    </source>
</evidence>
<comment type="caution">
    <text evidence="4">The sequence shown here is derived from an EMBL/GenBank/DDBJ whole genome shotgun (WGS) entry which is preliminary data.</text>
</comment>
<dbReference type="AlphaFoldDB" id="A0ABD6ATT7"/>
<dbReference type="PANTHER" id="PTHR43080">
    <property type="entry name" value="CBS DOMAIN-CONTAINING PROTEIN CBSX3, MITOCHONDRIAL"/>
    <property type="match status" value="1"/>
</dbReference>
<dbReference type="Proteomes" id="UP001597187">
    <property type="component" value="Unassembled WGS sequence"/>
</dbReference>
<evidence type="ECO:0000313" key="5">
    <source>
        <dbReference type="Proteomes" id="UP001597187"/>
    </source>
</evidence>
<dbReference type="CDD" id="cd04614">
    <property type="entry name" value="CBS_pair_arch2_repeat2"/>
    <property type="match status" value="1"/>
</dbReference>
<evidence type="ECO:0000259" key="3">
    <source>
        <dbReference type="PROSITE" id="PS51371"/>
    </source>
</evidence>
<evidence type="ECO:0000256" key="1">
    <source>
        <dbReference type="ARBA" id="ARBA00023122"/>
    </source>
</evidence>
<organism evidence="4 5">
    <name type="scientific">Halomarina rubra</name>
    <dbReference type="NCBI Taxonomy" id="2071873"/>
    <lineage>
        <taxon>Archaea</taxon>
        <taxon>Methanobacteriati</taxon>
        <taxon>Methanobacteriota</taxon>
        <taxon>Stenosarchaea group</taxon>
        <taxon>Halobacteria</taxon>
        <taxon>Halobacteriales</taxon>
        <taxon>Natronomonadaceae</taxon>
        <taxon>Halomarina</taxon>
    </lineage>
</organism>
<dbReference type="InterPro" id="IPR000644">
    <property type="entry name" value="CBS_dom"/>
</dbReference>
<evidence type="ECO:0000313" key="4">
    <source>
        <dbReference type="EMBL" id="MFD1513156.1"/>
    </source>
</evidence>
<name>A0ABD6ATT7_9EURY</name>
<protein>
    <submittedName>
        <fullName evidence="4">CBS domain-containing protein</fullName>
    </submittedName>
</protein>
<dbReference type="Gene3D" id="3.10.580.10">
    <property type="entry name" value="CBS-domain"/>
    <property type="match status" value="2"/>
</dbReference>
<reference evidence="4 5" key="1">
    <citation type="journal article" date="2019" name="Int. J. Syst. Evol. Microbiol.">
        <title>The Global Catalogue of Microorganisms (GCM) 10K type strain sequencing project: providing services to taxonomists for standard genome sequencing and annotation.</title>
        <authorList>
            <consortium name="The Broad Institute Genomics Platform"/>
            <consortium name="The Broad Institute Genome Sequencing Center for Infectious Disease"/>
            <person name="Wu L."/>
            <person name="Ma J."/>
        </authorList>
    </citation>
    <scope>NUCLEOTIDE SEQUENCE [LARGE SCALE GENOMIC DNA]</scope>
    <source>
        <strain evidence="4 5">CGMCC 1.12563</strain>
    </source>
</reference>
<dbReference type="EMBL" id="JBHUDC010000003">
    <property type="protein sequence ID" value="MFD1513156.1"/>
    <property type="molecule type" value="Genomic_DNA"/>
</dbReference>
<accession>A0ABD6ATT7</accession>
<dbReference type="SMART" id="SM00116">
    <property type="entry name" value="CBS"/>
    <property type="match status" value="4"/>
</dbReference>
<sequence length="285" mass="30677">MNVADAMTPGDEVVTVSLPGSRDDALEYLRTGEFSSVAVVKPTDDGEVFRGLVSREGLINNPDEDQLALLVEEGPTVTADTSLDELAAVMREHDARRVPVVDGDTLDGIVTITDVVRAIAEGDADGESAVGDLATRTVNCVYTETPLAVVERELSFADVPYGIVVGEDDDEVDVVGIITEADLIEVAEVVEGEGQTGDSIADEDDDWKWEGIKAVGNRYIPTRDVQFPEGTASEFMSEEMVTVSRTKTAQFAARQMLKHDIEQIPLMSGSDLVGIVQDMDLLKSL</sequence>
<dbReference type="RefSeq" id="WP_250873116.1">
    <property type="nucleotide sequence ID" value="NZ_JALXFV010000003.1"/>
</dbReference>
<dbReference type="SUPFAM" id="SSF54631">
    <property type="entry name" value="CBS-domain pair"/>
    <property type="match status" value="2"/>
</dbReference>
<feature type="domain" description="CBS" evidence="3">
    <location>
        <begin position="70"/>
        <end position="126"/>
    </location>
</feature>
<dbReference type="PANTHER" id="PTHR43080:SF29">
    <property type="entry name" value="OS02G0818000 PROTEIN"/>
    <property type="match status" value="1"/>
</dbReference>
<dbReference type="PROSITE" id="PS51371">
    <property type="entry name" value="CBS"/>
    <property type="match status" value="3"/>
</dbReference>
<gene>
    <name evidence="4" type="ORF">ACFSBT_07695</name>
</gene>
<dbReference type="Pfam" id="PF00571">
    <property type="entry name" value="CBS"/>
    <property type="match status" value="4"/>
</dbReference>
<feature type="domain" description="CBS" evidence="3">
    <location>
        <begin position="236"/>
        <end position="285"/>
    </location>
</feature>
<dbReference type="InterPro" id="IPR051257">
    <property type="entry name" value="Diverse_CBS-Domain"/>
</dbReference>
<proteinExistence type="predicted"/>
<feature type="domain" description="CBS" evidence="3">
    <location>
        <begin position="7"/>
        <end position="69"/>
    </location>
</feature>